<dbReference type="AlphaFoldDB" id="A0A941EVF3"/>
<evidence type="ECO:0000313" key="3">
    <source>
        <dbReference type="Proteomes" id="UP000675781"/>
    </source>
</evidence>
<organism evidence="2 3">
    <name type="scientific">Actinospica durhamensis</name>
    <dbReference type="NCBI Taxonomy" id="1508375"/>
    <lineage>
        <taxon>Bacteria</taxon>
        <taxon>Bacillati</taxon>
        <taxon>Actinomycetota</taxon>
        <taxon>Actinomycetes</taxon>
        <taxon>Catenulisporales</taxon>
        <taxon>Actinospicaceae</taxon>
        <taxon>Actinospica</taxon>
    </lineage>
</organism>
<sequence>MQAPVEYAVAVDRFLDGAGISEASSRVYRIALRTLGWLLVDDGLAPSGAARRGARSPSIPLARLDGPDGAARLRAALERRALMVNERTAARECAIVRTAVHWWTRRGWIGPEAQTALRARTRSAIPANPRPPAAQIGAVLALPVPLREKALWALVHESGAPVGRLLALDVPDLDLAQRRVRRRGLPRPEDRIGWGELTAGLLPLLVVGRATGPVFLTERRAPDGVARRDRCPYTGRARLSARRAAELLRQASVSVDPSGRGWALRDLRPRPGPAPSRAAGSTHG</sequence>
<dbReference type="Proteomes" id="UP000675781">
    <property type="component" value="Unassembled WGS sequence"/>
</dbReference>
<comment type="caution">
    <text evidence="2">The sequence shown here is derived from an EMBL/GenBank/DDBJ whole genome shotgun (WGS) entry which is preliminary data.</text>
</comment>
<keyword evidence="3" id="KW-1185">Reference proteome</keyword>
<feature type="compositionally biased region" description="Low complexity" evidence="1">
    <location>
        <begin position="275"/>
        <end position="284"/>
    </location>
</feature>
<gene>
    <name evidence="2" type="ORF">KDL01_30665</name>
</gene>
<reference evidence="2" key="1">
    <citation type="submission" date="2021-04" db="EMBL/GenBank/DDBJ databases">
        <title>Genome based classification of Actinospica acidithermotolerans sp. nov., an actinobacterium isolated from an Indonesian hot spring.</title>
        <authorList>
            <person name="Kusuma A.B."/>
            <person name="Putra K.E."/>
            <person name="Nafisah S."/>
            <person name="Loh J."/>
            <person name="Nouioui I."/>
            <person name="Goodfellow M."/>
        </authorList>
    </citation>
    <scope>NUCLEOTIDE SEQUENCE</scope>
    <source>
        <strain evidence="2">CSCA 57</strain>
    </source>
</reference>
<dbReference type="EMBL" id="JAGSOG010000222">
    <property type="protein sequence ID" value="MBR7837681.1"/>
    <property type="molecule type" value="Genomic_DNA"/>
</dbReference>
<name>A0A941EVF3_9ACTN</name>
<feature type="region of interest" description="Disordered" evidence="1">
    <location>
        <begin position="257"/>
        <end position="284"/>
    </location>
</feature>
<protein>
    <recommendedName>
        <fullName evidence="4">Core-binding (CB) domain-containing protein</fullName>
    </recommendedName>
</protein>
<evidence type="ECO:0008006" key="4">
    <source>
        <dbReference type="Google" id="ProtNLM"/>
    </source>
</evidence>
<dbReference type="RefSeq" id="WP_212532148.1">
    <property type="nucleotide sequence ID" value="NZ_JAGSOG010000222.1"/>
</dbReference>
<proteinExistence type="predicted"/>
<evidence type="ECO:0000256" key="1">
    <source>
        <dbReference type="SAM" id="MobiDB-lite"/>
    </source>
</evidence>
<evidence type="ECO:0000313" key="2">
    <source>
        <dbReference type="EMBL" id="MBR7837681.1"/>
    </source>
</evidence>
<accession>A0A941EVF3</accession>